<accession>A0ABX8VST2</accession>
<dbReference type="EMBL" id="CP040817">
    <property type="protein sequence ID" value="QYM90835.1"/>
    <property type="molecule type" value="Genomic_DNA"/>
</dbReference>
<dbReference type="Proteomes" id="UP000824976">
    <property type="component" value="Chromosome"/>
</dbReference>
<evidence type="ECO:0000313" key="2">
    <source>
        <dbReference type="Proteomes" id="UP000824976"/>
    </source>
</evidence>
<sequence length="99" mass="11337">MMYNILSEIFFDDGKRAVVINQLGMKEMYGNAECSQNLYLLDENGNVIWRVSSNFDEDGNPFTNVNLNDDNNIEAYRWNGGLYSINKETGFATPKILLK</sequence>
<dbReference type="Pfam" id="PF25857">
    <property type="entry name" value="DUF7957"/>
    <property type="match status" value="1"/>
</dbReference>
<name>A0ABX8VST2_9GAMM</name>
<evidence type="ECO:0000313" key="1">
    <source>
        <dbReference type="EMBL" id="QYM90835.1"/>
    </source>
</evidence>
<dbReference type="InterPro" id="IPR058263">
    <property type="entry name" value="DUF7957"/>
</dbReference>
<reference evidence="1 2" key="1">
    <citation type="submission" date="2019-06" db="EMBL/GenBank/DDBJ databases">
        <title>Complete genome of Dickeya zeae PL65.</title>
        <authorList>
            <person name="Boluk G."/>
            <person name="Arif M."/>
        </authorList>
    </citation>
    <scope>NUCLEOTIDE SEQUENCE [LARGE SCALE GENOMIC DNA]</scope>
    <source>
        <strain evidence="1 2">PL65</strain>
    </source>
</reference>
<proteinExistence type="predicted"/>
<organism evidence="1 2">
    <name type="scientific">Dickeya zeae</name>
    <dbReference type="NCBI Taxonomy" id="204042"/>
    <lineage>
        <taxon>Bacteria</taxon>
        <taxon>Pseudomonadati</taxon>
        <taxon>Pseudomonadota</taxon>
        <taxon>Gammaproteobacteria</taxon>
        <taxon>Enterobacterales</taxon>
        <taxon>Pectobacteriaceae</taxon>
        <taxon>Dickeya</taxon>
    </lineage>
</organism>
<keyword evidence="2" id="KW-1185">Reference proteome</keyword>
<protein>
    <submittedName>
        <fullName evidence="1">Uncharacterized protein</fullName>
    </submittedName>
</protein>
<gene>
    <name evidence="1" type="ORF">FGI21_02645</name>
</gene>